<feature type="compositionally biased region" description="Polar residues" evidence="1">
    <location>
        <begin position="330"/>
        <end position="341"/>
    </location>
</feature>
<proteinExistence type="predicted"/>
<feature type="transmembrane region" description="Helical" evidence="2">
    <location>
        <begin position="153"/>
        <end position="176"/>
    </location>
</feature>
<evidence type="ECO:0000256" key="2">
    <source>
        <dbReference type="SAM" id="Phobius"/>
    </source>
</evidence>
<feature type="compositionally biased region" description="Low complexity" evidence="1">
    <location>
        <begin position="352"/>
        <end position="362"/>
    </location>
</feature>
<sequence length="464" mass="50752">MGVKHSMEEDQVKRISKALNGSARAIQGINSKFDLIDEHVQKMMEFNRTSNTKVNQVLSSFERLDDTFNDRAELLLESLVGATNTLTEVLECAVVSLDKVNIRQELDSIPKAMITLAIPFVILVIELAVSNAYHGIILASLPSVNLKYSNYLIAYASFTLMGLFLSLLWLICYRVWLSTPCQRYSTVKTEQTLQRLSRLRTRSSDFSEGVLSDSLESQVPSELGTSDPSNSNDLTRSQTRVGDKSSGSLSWAKARRIERKRQRSVSGEDEDFENSSDAPMSPGQPVAPSASRASMALSELGLPPLLEKATEGPDSPDERKEPWDCPDQGFMSSPSEQSSADLTEERLEHAARIAAEAAAEAECLSDPVMDDRPKDTPQDDSSRTATPGEGGEGAKKSMVQMRWNSWDHPFQMDMTWRGRKAAAASSGAPALPATEAGPVSAPGEGDDTEGETKVVTLSEAQLRL</sequence>
<keyword evidence="4" id="KW-1185">Reference proteome</keyword>
<feature type="compositionally biased region" description="Low complexity" evidence="1">
    <location>
        <begin position="421"/>
        <end position="433"/>
    </location>
</feature>
<accession>A0ABP0P1F6</accession>
<feature type="compositionally biased region" description="Basic and acidic residues" evidence="1">
    <location>
        <begin position="369"/>
        <end position="382"/>
    </location>
</feature>
<feature type="region of interest" description="Disordered" evidence="1">
    <location>
        <begin position="209"/>
        <end position="293"/>
    </location>
</feature>
<feature type="compositionally biased region" description="Polar residues" evidence="1">
    <location>
        <begin position="214"/>
        <end position="249"/>
    </location>
</feature>
<feature type="compositionally biased region" description="Basic residues" evidence="1">
    <location>
        <begin position="253"/>
        <end position="263"/>
    </location>
</feature>
<evidence type="ECO:0000313" key="3">
    <source>
        <dbReference type="EMBL" id="CAK9069866.1"/>
    </source>
</evidence>
<keyword evidence="2" id="KW-1133">Transmembrane helix</keyword>
<protein>
    <submittedName>
        <fullName evidence="3">Uncharacterized protein</fullName>
    </submittedName>
</protein>
<name>A0ABP0P1F6_9DINO</name>
<keyword evidence="2" id="KW-0472">Membrane</keyword>
<feature type="region of interest" description="Disordered" evidence="1">
    <location>
        <begin position="418"/>
        <end position="464"/>
    </location>
</feature>
<gene>
    <name evidence="3" type="ORF">CCMP2556_LOCUS34351</name>
</gene>
<dbReference type="Proteomes" id="UP001642484">
    <property type="component" value="Unassembled WGS sequence"/>
</dbReference>
<organism evidence="3 4">
    <name type="scientific">Durusdinium trenchii</name>
    <dbReference type="NCBI Taxonomy" id="1381693"/>
    <lineage>
        <taxon>Eukaryota</taxon>
        <taxon>Sar</taxon>
        <taxon>Alveolata</taxon>
        <taxon>Dinophyceae</taxon>
        <taxon>Suessiales</taxon>
        <taxon>Symbiodiniaceae</taxon>
        <taxon>Durusdinium</taxon>
    </lineage>
</organism>
<feature type="transmembrane region" description="Helical" evidence="2">
    <location>
        <begin position="112"/>
        <end position="133"/>
    </location>
</feature>
<dbReference type="EMBL" id="CAXAMN010022472">
    <property type="protein sequence ID" value="CAK9069866.1"/>
    <property type="molecule type" value="Genomic_DNA"/>
</dbReference>
<feature type="region of interest" description="Disordered" evidence="1">
    <location>
        <begin position="306"/>
        <end position="398"/>
    </location>
</feature>
<keyword evidence="2" id="KW-0812">Transmembrane</keyword>
<comment type="caution">
    <text evidence="3">The sequence shown here is derived from an EMBL/GenBank/DDBJ whole genome shotgun (WGS) entry which is preliminary data.</text>
</comment>
<evidence type="ECO:0000256" key="1">
    <source>
        <dbReference type="SAM" id="MobiDB-lite"/>
    </source>
</evidence>
<feature type="compositionally biased region" description="Basic and acidic residues" evidence="1">
    <location>
        <begin position="308"/>
        <end position="323"/>
    </location>
</feature>
<reference evidence="3 4" key="1">
    <citation type="submission" date="2024-02" db="EMBL/GenBank/DDBJ databases">
        <authorList>
            <person name="Chen Y."/>
            <person name="Shah S."/>
            <person name="Dougan E. K."/>
            <person name="Thang M."/>
            <person name="Chan C."/>
        </authorList>
    </citation>
    <scope>NUCLEOTIDE SEQUENCE [LARGE SCALE GENOMIC DNA]</scope>
</reference>
<evidence type="ECO:0000313" key="4">
    <source>
        <dbReference type="Proteomes" id="UP001642484"/>
    </source>
</evidence>